<dbReference type="AlphaFoldDB" id="X1NSH1"/>
<evidence type="ECO:0000313" key="2">
    <source>
        <dbReference type="EMBL" id="GAI46528.1"/>
    </source>
</evidence>
<feature type="transmembrane region" description="Helical" evidence="1">
    <location>
        <begin position="99"/>
        <end position="117"/>
    </location>
</feature>
<proteinExistence type="predicted"/>
<organism evidence="2">
    <name type="scientific">marine sediment metagenome</name>
    <dbReference type="NCBI Taxonomy" id="412755"/>
    <lineage>
        <taxon>unclassified sequences</taxon>
        <taxon>metagenomes</taxon>
        <taxon>ecological metagenomes</taxon>
    </lineage>
</organism>
<keyword evidence="1" id="KW-0812">Transmembrane</keyword>
<accession>X1NSH1</accession>
<feature type="transmembrane region" description="Helical" evidence="1">
    <location>
        <begin position="75"/>
        <end position="93"/>
    </location>
</feature>
<evidence type="ECO:0000256" key="1">
    <source>
        <dbReference type="SAM" id="Phobius"/>
    </source>
</evidence>
<reference evidence="2" key="1">
    <citation type="journal article" date="2014" name="Front. Microbiol.">
        <title>High frequency of phylogenetically diverse reductive dehalogenase-homologous genes in deep subseafloor sedimentary metagenomes.</title>
        <authorList>
            <person name="Kawai M."/>
            <person name="Futagami T."/>
            <person name="Toyoda A."/>
            <person name="Takaki Y."/>
            <person name="Nishi S."/>
            <person name="Hori S."/>
            <person name="Arai W."/>
            <person name="Tsubouchi T."/>
            <person name="Morono Y."/>
            <person name="Uchiyama I."/>
            <person name="Ito T."/>
            <person name="Fujiyama A."/>
            <person name="Inagaki F."/>
            <person name="Takami H."/>
        </authorList>
    </citation>
    <scope>NUCLEOTIDE SEQUENCE</scope>
    <source>
        <strain evidence="2">Expedition CK06-06</strain>
    </source>
</reference>
<evidence type="ECO:0008006" key="3">
    <source>
        <dbReference type="Google" id="ProtNLM"/>
    </source>
</evidence>
<comment type="caution">
    <text evidence="2">The sequence shown here is derived from an EMBL/GenBank/DDBJ whole genome shotgun (WGS) entry which is preliminary data.</text>
</comment>
<feature type="transmembrane region" description="Helical" evidence="1">
    <location>
        <begin position="138"/>
        <end position="157"/>
    </location>
</feature>
<feature type="non-terminal residue" evidence="2">
    <location>
        <position position="1"/>
    </location>
</feature>
<sequence>CEDFEFGQRFSKAGYKIYIDKSLEVIHNRYFSFITLVYNDFTKAINLTHLFLIWKNDIYRYPGEKGILSISIKQQLGIIFTMLLLINLCLLFFHLSPVFIATELILLSFTIMANIDFWRFQWKGKSILFKIQSFLFTYFEHLLSAIAVITAIFRRIFKKSKGDFGLTR</sequence>
<dbReference type="EMBL" id="BARV01024501">
    <property type="protein sequence ID" value="GAI46528.1"/>
    <property type="molecule type" value="Genomic_DNA"/>
</dbReference>
<keyword evidence="1" id="KW-0472">Membrane</keyword>
<keyword evidence="1" id="KW-1133">Transmembrane helix</keyword>
<protein>
    <recommendedName>
        <fullName evidence="3">Glycosyltransferase 2-like domain-containing protein</fullName>
    </recommendedName>
</protein>
<gene>
    <name evidence="2" type="ORF">S06H3_39981</name>
</gene>
<name>X1NSH1_9ZZZZ</name>